<feature type="coiled-coil region" evidence="2">
    <location>
        <begin position="124"/>
        <end position="179"/>
    </location>
</feature>
<feature type="domain" description="CusB-like beta-barrel" evidence="3">
    <location>
        <begin position="214"/>
        <end position="287"/>
    </location>
</feature>
<dbReference type="Pfam" id="PF25967">
    <property type="entry name" value="RND-MFP_C"/>
    <property type="match status" value="1"/>
</dbReference>
<organism evidence="6 7">
    <name type="scientific">Halomonas binhaiensis</name>
    <dbReference type="NCBI Taxonomy" id="2562282"/>
    <lineage>
        <taxon>Bacteria</taxon>
        <taxon>Pseudomonadati</taxon>
        <taxon>Pseudomonadota</taxon>
        <taxon>Gammaproteobacteria</taxon>
        <taxon>Oceanospirillales</taxon>
        <taxon>Halomonadaceae</taxon>
        <taxon>Halomonas</taxon>
    </lineage>
</organism>
<dbReference type="InterPro" id="IPR006143">
    <property type="entry name" value="RND_pump_MFP"/>
</dbReference>
<feature type="domain" description="CzcB-like barrel-sandwich hybrid" evidence="5">
    <location>
        <begin position="83"/>
        <end position="207"/>
    </location>
</feature>
<dbReference type="GO" id="GO:1990281">
    <property type="term" value="C:efflux pump complex"/>
    <property type="evidence" value="ECO:0007669"/>
    <property type="project" value="TreeGrafter"/>
</dbReference>
<gene>
    <name evidence="6" type="ORF">E4T21_06605</name>
</gene>
<dbReference type="Pfam" id="PF25973">
    <property type="entry name" value="BSH_CzcB"/>
    <property type="match status" value="1"/>
</dbReference>
<evidence type="ECO:0000313" key="6">
    <source>
        <dbReference type="EMBL" id="QEM81241.1"/>
    </source>
</evidence>
<evidence type="ECO:0000259" key="4">
    <source>
        <dbReference type="Pfam" id="PF25967"/>
    </source>
</evidence>
<dbReference type="OrthoDB" id="9806939at2"/>
<dbReference type="AlphaFoldDB" id="A0A5C1NE45"/>
<protein>
    <submittedName>
        <fullName evidence="6">Efflux RND transporter periplasmic adaptor subunit</fullName>
    </submittedName>
</protein>
<dbReference type="InterPro" id="IPR058792">
    <property type="entry name" value="Beta-barrel_RND_2"/>
</dbReference>
<evidence type="ECO:0000259" key="3">
    <source>
        <dbReference type="Pfam" id="PF25954"/>
    </source>
</evidence>
<evidence type="ECO:0000256" key="2">
    <source>
        <dbReference type="SAM" id="Coils"/>
    </source>
</evidence>
<dbReference type="NCBIfam" id="TIGR01730">
    <property type="entry name" value="RND_mfp"/>
    <property type="match status" value="1"/>
</dbReference>
<name>A0A5C1NE45_9GAMM</name>
<dbReference type="KEGG" id="hbh:E4T21_06605"/>
<reference evidence="6" key="1">
    <citation type="submission" date="2021-02" db="EMBL/GenBank/DDBJ databases">
        <title>Strain Y2R2, a novel species of the genus Halomonas.</title>
        <authorList>
            <person name="Huang H."/>
        </authorList>
    </citation>
    <scope>NUCLEOTIDE SEQUENCE</scope>
    <source>
        <strain evidence="6">Y2R2</strain>
    </source>
</reference>
<dbReference type="GO" id="GO:0015562">
    <property type="term" value="F:efflux transmembrane transporter activity"/>
    <property type="evidence" value="ECO:0007669"/>
    <property type="project" value="TreeGrafter"/>
</dbReference>
<accession>A0A5C1NE45</accession>
<comment type="similarity">
    <text evidence="1">Belongs to the membrane fusion protein (MFP) (TC 8.A.1) family.</text>
</comment>
<dbReference type="Gene3D" id="2.40.420.20">
    <property type="match status" value="1"/>
</dbReference>
<dbReference type="Gene3D" id="2.40.30.170">
    <property type="match status" value="1"/>
</dbReference>
<dbReference type="Proteomes" id="UP000324285">
    <property type="component" value="Chromosome"/>
</dbReference>
<dbReference type="FunFam" id="2.40.30.170:FF:000010">
    <property type="entry name" value="Efflux RND transporter periplasmic adaptor subunit"/>
    <property type="match status" value="1"/>
</dbReference>
<dbReference type="PANTHER" id="PTHR30469">
    <property type="entry name" value="MULTIDRUG RESISTANCE PROTEIN MDTA"/>
    <property type="match status" value="1"/>
</dbReference>
<dbReference type="RefSeq" id="WP_149284255.1">
    <property type="nucleotide sequence ID" value="NZ_CP038437.2"/>
</dbReference>
<dbReference type="SUPFAM" id="SSF111369">
    <property type="entry name" value="HlyD-like secretion proteins"/>
    <property type="match status" value="1"/>
</dbReference>
<proteinExistence type="inferred from homology"/>
<dbReference type="Gene3D" id="2.40.50.100">
    <property type="match status" value="1"/>
</dbReference>
<sequence>MTVVPASRLPFSRKFLERCHGWCIAAMLLTSLATSLFAVQTALAQEMPTELPPIPIIGAEAEKKAWSDPLESLGTLKANESVTLSATVTEIINAINFDGGEHVERGDVLIKLDDSEEQADLRSAQALRQERQNAVNRFAQLGSRNMVPRADVEDSRAQLQQVEADIQALQAHLGNYTIRAPFDGVVGVRQISVGTLVTPGTELATLDDTSNMKLDFQVPEVRLGSLSQGLSLTATTAAYPDRVFDGEIATIDSRIDPVSRSIQVRAVLDNSDGVLKPGMLMRVTIARSPRQTLVIPESAVVPQGQRKRVWVITDRDSGSIEQRDIEVGSRREGEVEVTAGLNESELVVTHGADRLHSAAAIQLLGIEDATTSVSDILQSQRSGEDD</sequence>
<keyword evidence="7" id="KW-1185">Reference proteome</keyword>
<dbReference type="InterPro" id="IPR058647">
    <property type="entry name" value="BSH_CzcB-like"/>
</dbReference>
<keyword evidence="2" id="KW-0175">Coiled coil</keyword>
<feature type="domain" description="Multidrug resistance protein MdtA-like C-terminal permuted SH3" evidence="4">
    <location>
        <begin position="292"/>
        <end position="354"/>
    </location>
</feature>
<evidence type="ECO:0000313" key="7">
    <source>
        <dbReference type="Proteomes" id="UP000324285"/>
    </source>
</evidence>
<dbReference type="Pfam" id="PF25954">
    <property type="entry name" value="Beta-barrel_RND_2"/>
    <property type="match status" value="1"/>
</dbReference>
<dbReference type="InterPro" id="IPR058627">
    <property type="entry name" value="MdtA-like_C"/>
</dbReference>
<dbReference type="Gene3D" id="1.10.287.470">
    <property type="entry name" value="Helix hairpin bin"/>
    <property type="match status" value="1"/>
</dbReference>
<evidence type="ECO:0000256" key="1">
    <source>
        <dbReference type="ARBA" id="ARBA00009477"/>
    </source>
</evidence>
<dbReference type="EMBL" id="CP038437">
    <property type="protein sequence ID" value="QEM81241.1"/>
    <property type="molecule type" value="Genomic_DNA"/>
</dbReference>
<evidence type="ECO:0000259" key="5">
    <source>
        <dbReference type="Pfam" id="PF25973"/>
    </source>
</evidence>
<dbReference type="PANTHER" id="PTHR30469:SF16">
    <property type="entry name" value="HAE1 FAMILY EFFLUX PUMP MFP COMPONENT"/>
    <property type="match status" value="1"/>
</dbReference>